<dbReference type="Pfam" id="PF13424">
    <property type="entry name" value="TPR_12"/>
    <property type="match status" value="1"/>
</dbReference>
<comment type="caution">
    <text evidence="2">The sequence shown here is derived from an EMBL/GenBank/DDBJ whole genome shotgun (WGS) entry which is preliminary data.</text>
</comment>
<feature type="repeat" description="TPR" evidence="1">
    <location>
        <begin position="296"/>
        <end position="329"/>
    </location>
</feature>
<dbReference type="EMBL" id="BRXU01000001">
    <property type="protein sequence ID" value="GLC47823.1"/>
    <property type="molecule type" value="Genomic_DNA"/>
</dbReference>
<reference evidence="2 3" key="1">
    <citation type="journal article" date="2023" name="Commun. Biol.">
        <title>Reorganization of the ancestral sex-determining regions during the evolution of trioecy in Pleodorina starrii.</title>
        <authorList>
            <person name="Takahashi K."/>
            <person name="Suzuki S."/>
            <person name="Kawai-Toyooka H."/>
            <person name="Yamamoto K."/>
            <person name="Hamaji T."/>
            <person name="Ootsuki R."/>
            <person name="Yamaguchi H."/>
            <person name="Kawachi M."/>
            <person name="Higashiyama T."/>
            <person name="Nozaki H."/>
        </authorList>
    </citation>
    <scope>NUCLEOTIDE SEQUENCE [LARGE SCALE GENOMIC DNA]</scope>
    <source>
        <strain evidence="2 3">NIES-4479</strain>
    </source>
</reference>
<dbReference type="Proteomes" id="UP001165080">
    <property type="component" value="Unassembled WGS sequence"/>
</dbReference>
<proteinExistence type="predicted"/>
<dbReference type="PANTHER" id="PTHR46082">
    <property type="entry name" value="ATP/GTP-BINDING PROTEIN-RELATED"/>
    <property type="match status" value="1"/>
</dbReference>
<evidence type="ECO:0000313" key="2">
    <source>
        <dbReference type="EMBL" id="GLC47823.1"/>
    </source>
</evidence>
<organism evidence="2 3">
    <name type="scientific">Pleodorina starrii</name>
    <dbReference type="NCBI Taxonomy" id="330485"/>
    <lineage>
        <taxon>Eukaryota</taxon>
        <taxon>Viridiplantae</taxon>
        <taxon>Chlorophyta</taxon>
        <taxon>core chlorophytes</taxon>
        <taxon>Chlorophyceae</taxon>
        <taxon>CS clade</taxon>
        <taxon>Chlamydomonadales</taxon>
        <taxon>Volvocaceae</taxon>
        <taxon>Pleodorina</taxon>
    </lineage>
</organism>
<keyword evidence="1" id="KW-0802">TPR repeat</keyword>
<gene>
    <name evidence="2" type="primary">PLEST000596</name>
    <name evidence="2" type="ORF">PLESTB_000029500</name>
</gene>
<name>A0A9W6B8Z5_9CHLO</name>
<protein>
    <recommendedName>
        <fullName evidence="4">Kinesin light chain</fullName>
    </recommendedName>
</protein>
<keyword evidence="3" id="KW-1185">Reference proteome</keyword>
<dbReference type="PROSITE" id="PS50005">
    <property type="entry name" value="TPR"/>
    <property type="match status" value="1"/>
</dbReference>
<evidence type="ECO:0008006" key="4">
    <source>
        <dbReference type="Google" id="ProtNLM"/>
    </source>
</evidence>
<dbReference type="AlphaFoldDB" id="A0A9W6B8Z5"/>
<evidence type="ECO:0000313" key="3">
    <source>
        <dbReference type="Proteomes" id="UP001165080"/>
    </source>
</evidence>
<dbReference type="InterPro" id="IPR011990">
    <property type="entry name" value="TPR-like_helical_dom_sf"/>
</dbReference>
<evidence type="ECO:0000256" key="1">
    <source>
        <dbReference type="PROSITE-ProRule" id="PRU00339"/>
    </source>
</evidence>
<dbReference type="InterPro" id="IPR053137">
    <property type="entry name" value="NLR-like"/>
</dbReference>
<accession>A0A9W6B8Z5</accession>
<dbReference type="PANTHER" id="PTHR46082:SF6">
    <property type="entry name" value="AAA+ ATPASE DOMAIN-CONTAINING PROTEIN-RELATED"/>
    <property type="match status" value="1"/>
</dbReference>
<dbReference type="SUPFAM" id="SSF48452">
    <property type="entry name" value="TPR-like"/>
    <property type="match status" value="2"/>
</dbReference>
<dbReference type="InterPro" id="IPR019734">
    <property type="entry name" value="TPR_rpt"/>
</dbReference>
<dbReference type="Gene3D" id="1.25.40.10">
    <property type="entry name" value="Tetratricopeptide repeat domain"/>
    <property type="match status" value="2"/>
</dbReference>
<sequence length="552" mass="57338">MGNCSSNDGQVTTPTPKSVRVAKDVIIHELGSPLPRDSVKGILLKDGGNKLRTLSRVSWRDIGALAGAALPESLDGDESTGLSSRVAALGAPDPADVAAALQLLKGSTSGSVGVSDAPAQDSTARAADGVLLSLAVGASALSQRAAAARAELKTIDMSSGMSRDAARQVASKLEGVAAAAVEAGKQREALSLCLHAHSLTADAEGPDSPQAAHCLVRVARVLMLMGRLPHAEMIAKHAAQQTAKGFGLEHRAPAEALMLVGEVLGVEGKFEEAKNHLSVALELYICAVGRSSAETADIYMRLGELHRQRLLYDEAARLFRQALNTRKRVLGPRCPETAACMEALAGVMYDSRQYLQAEQLYGQLLQLHLDMNGGGHSAGGLAAMGRLAAVQAADGRDREAETTLKRAQAAAVKLYGTEHPATHGVNLELARLLMRRRDAPAGEVHLRAAEQLLRGCLRHAARPTPGGGKAVGAKAPPSVAAYQQQQEEGAAGVAAEAQVLLAELVSRKGRHEEAERLLTQVVGGGRDGAGGGHGAGLWGGVGLGGTRGLVWV</sequence>